<dbReference type="Proteomes" id="UP000095038">
    <property type="component" value="Unassembled WGS sequence"/>
</dbReference>
<evidence type="ECO:0000313" key="5">
    <source>
        <dbReference type="Proteomes" id="UP000095038"/>
    </source>
</evidence>
<accession>A0A1D2VDU4</accession>
<feature type="domain" description="GH16" evidence="3">
    <location>
        <begin position="57"/>
        <end position="242"/>
    </location>
</feature>
<name>A0A1D2VDU4_9ASCO</name>
<dbReference type="GeneID" id="30968585"/>
<proteinExistence type="predicted"/>
<keyword evidence="5" id="KW-1185">Reference proteome</keyword>
<dbReference type="InParanoid" id="A0A1D2VDU4"/>
<organism evidence="4 5">
    <name type="scientific">Ascoidea rubescens DSM 1968</name>
    <dbReference type="NCBI Taxonomy" id="1344418"/>
    <lineage>
        <taxon>Eukaryota</taxon>
        <taxon>Fungi</taxon>
        <taxon>Dikarya</taxon>
        <taxon>Ascomycota</taxon>
        <taxon>Saccharomycotina</taxon>
        <taxon>Saccharomycetes</taxon>
        <taxon>Ascoideaceae</taxon>
        <taxon>Ascoidea</taxon>
    </lineage>
</organism>
<evidence type="ECO:0000256" key="2">
    <source>
        <dbReference type="SAM" id="Phobius"/>
    </source>
</evidence>
<feature type="compositionally biased region" description="Basic and acidic residues" evidence="1">
    <location>
        <begin position="327"/>
        <end position="339"/>
    </location>
</feature>
<evidence type="ECO:0000259" key="3">
    <source>
        <dbReference type="PROSITE" id="PS51762"/>
    </source>
</evidence>
<dbReference type="InterPro" id="IPR000757">
    <property type="entry name" value="Beta-glucanase-like"/>
</dbReference>
<dbReference type="AlphaFoldDB" id="A0A1D2VDU4"/>
<gene>
    <name evidence="4" type="ORF">ASCRUDRAFT_87342</name>
</gene>
<keyword evidence="2" id="KW-0472">Membrane</keyword>
<dbReference type="InterPro" id="IPR013320">
    <property type="entry name" value="ConA-like_dom_sf"/>
</dbReference>
<dbReference type="Gene3D" id="2.60.120.200">
    <property type="match status" value="1"/>
</dbReference>
<feature type="compositionally biased region" description="Acidic residues" evidence="1">
    <location>
        <begin position="340"/>
        <end position="354"/>
    </location>
</feature>
<keyword evidence="4" id="KW-0378">Hydrolase</keyword>
<sequence>MEAGLFFPARYLSLFSLLFVNILNFIFFAYSLEHQICDPTFESCPDTNVPLGTTVLNDFTKIPILEPNFSIWSPRGSFTFSSQDGLKISLHKQKDNPSIRSNFYIMYGKIEVILKTAIGQGIVSCLMFLSDSKDEIDLEWLGGSNFRDQIQSNFFIQGKNSIGLNHFADNHSNIYHNYTLDWTEDVLTWYIDGKEFRSLYKSISNGYPQSPMAVLLGLWAGGDPDNPQGTINWAGGLTDYNQGPFSMFIKNIIVTDYSSGSIYRYSDNTGKNIKAINGNIYRRYEKANDEFNELHLVNLSSKNITKYLPSEDSDNKNLDSNYHQNIDKEINQKDSHDGDGDGDGEYDDEYDNEYDDEYDVEYDDEAEYEDNTLDQMYFTAN</sequence>
<dbReference type="PANTHER" id="PTHR10963:SF68">
    <property type="entry name" value="GLYCOSIDASE CRH1-RELATED"/>
    <property type="match status" value="1"/>
</dbReference>
<dbReference type="GO" id="GO:0005975">
    <property type="term" value="P:carbohydrate metabolic process"/>
    <property type="evidence" value="ECO:0007669"/>
    <property type="project" value="InterPro"/>
</dbReference>
<dbReference type="STRING" id="1344418.A0A1D2VDU4"/>
<dbReference type="Pfam" id="PF00722">
    <property type="entry name" value="Glyco_hydro_16"/>
    <property type="match status" value="1"/>
</dbReference>
<dbReference type="SUPFAM" id="SSF49899">
    <property type="entry name" value="Concanavalin A-like lectins/glucanases"/>
    <property type="match status" value="1"/>
</dbReference>
<dbReference type="GO" id="GO:0031505">
    <property type="term" value="P:fungal-type cell wall organization"/>
    <property type="evidence" value="ECO:0007669"/>
    <property type="project" value="UniProtKB-ARBA"/>
</dbReference>
<dbReference type="OrthoDB" id="4781at2759"/>
<feature type="transmembrane region" description="Helical" evidence="2">
    <location>
        <begin position="12"/>
        <end position="32"/>
    </location>
</feature>
<keyword evidence="2" id="KW-1133">Transmembrane helix</keyword>
<evidence type="ECO:0000256" key="1">
    <source>
        <dbReference type="SAM" id="MobiDB-lite"/>
    </source>
</evidence>
<evidence type="ECO:0000313" key="4">
    <source>
        <dbReference type="EMBL" id="ODV59663.1"/>
    </source>
</evidence>
<dbReference type="InterPro" id="IPR050546">
    <property type="entry name" value="Glycosyl_Hydrlase_16"/>
</dbReference>
<dbReference type="RefSeq" id="XP_020045970.1">
    <property type="nucleotide sequence ID" value="XM_020194949.1"/>
</dbReference>
<dbReference type="GO" id="GO:0016757">
    <property type="term" value="F:glycosyltransferase activity"/>
    <property type="evidence" value="ECO:0007669"/>
    <property type="project" value="TreeGrafter"/>
</dbReference>
<feature type="region of interest" description="Disordered" evidence="1">
    <location>
        <begin position="327"/>
        <end position="354"/>
    </location>
</feature>
<dbReference type="EMBL" id="KV454485">
    <property type="protein sequence ID" value="ODV59663.1"/>
    <property type="molecule type" value="Genomic_DNA"/>
</dbReference>
<reference evidence="5" key="1">
    <citation type="submission" date="2016-05" db="EMBL/GenBank/DDBJ databases">
        <title>Comparative genomics of biotechnologically important yeasts.</title>
        <authorList>
            <consortium name="DOE Joint Genome Institute"/>
            <person name="Riley R."/>
            <person name="Haridas S."/>
            <person name="Wolfe K.H."/>
            <person name="Lopes M.R."/>
            <person name="Hittinger C.T."/>
            <person name="Goker M."/>
            <person name="Salamov A."/>
            <person name="Wisecaver J."/>
            <person name="Long T.M."/>
            <person name="Aerts A.L."/>
            <person name="Barry K."/>
            <person name="Choi C."/>
            <person name="Clum A."/>
            <person name="Coughlan A.Y."/>
            <person name="Deshpande S."/>
            <person name="Douglass A.P."/>
            <person name="Hanson S.J."/>
            <person name="Klenk H.-P."/>
            <person name="Labutti K."/>
            <person name="Lapidus A."/>
            <person name="Lindquist E."/>
            <person name="Lipzen A."/>
            <person name="Meier-Kolthoff J.P."/>
            <person name="Ohm R.A."/>
            <person name="Otillar R.P."/>
            <person name="Pangilinan J."/>
            <person name="Peng Y."/>
            <person name="Rokas A."/>
            <person name="Rosa C.A."/>
            <person name="Scheuner C."/>
            <person name="Sibirny A.A."/>
            <person name="Slot J.C."/>
            <person name="Stielow J.B."/>
            <person name="Sun H."/>
            <person name="Kurtzman C.P."/>
            <person name="Blackwell M."/>
            <person name="Grigoriev I.V."/>
            <person name="Jeffries T.W."/>
        </authorList>
    </citation>
    <scope>NUCLEOTIDE SEQUENCE [LARGE SCALE GENOMIC DNA]</scope>
    <source>
        <strain evidence="5">DSM 1968</strain>
    </source>
</reference>
<dbReference type="GO" id="GO:0004553">
    <property type="term" value="F:hydrolase activity, hydrolyzing O-glycosyl compounds"/>
    <property type="evidence" value="ECO:0007669"/>
    <property type="project" value="InterPro"/>
</dbReference>
<protein>
    <submittedName>
        <fullName evidence="4">Glycoside hydrolase family 16 protein</fullName>
    </submittedName>
</protein>
<keyword evidence="2" id="KW-0812">Transmembrane</keyword>
<dbReference type="PANTHER" id="PTHR10963">
    <property type="entry name" value="GLYCOSYL HYDROLASE-RELATED"/>
    <property type="match status" value="1"/>
</dbReference>
<dbReference type="GO" id="GO:0009277">
    <property type="term" value="C:fungal-type cell wall"/>
    <property type="evidence" value="ECO:0007669"/>
    <property type="project" value="TreeGrafter"/>
</dbReference>
<dbReference type="PROSITE" id="PS51762">
    <property type="entry name" value="GH16_2"/>
    <property type="match status" value="1"/>
</dbReference>